<dbReference type="KEGG" id="ecq:ECED1_1113"/>
<evidence type="ECO:0000313" key="1">
    <source>
        <dbReference type="EMBL" id="CAR07314.1"/>
    </source>
</evidence>
<dbReference type="EMBL" id="CU928162">
    <property type="protein sequence ID" value="CAR07314.1"/>
    <property type="molecule type" value="Genomic_DNA"/>
</dbReference>
<dbReference type="AlphaFoldDB" id="B7MPW8"/>
<protein>
    <submittedName>
        <fullName evidence="1">Uncharacterized protein</fullName>
    </submittedName>
</protein>
<sequence length="63" mass="7300">MAYAMATLKLQFWRITEWLEFAEREQSQMICWLHGPVVTAIMKSIAVLAFSTTTTPDFTTWKA</sequence>
<name>B7MPW8_ECO81</name>
<gene>
    <name evidence="1" type="ordered locus">ECED1_1113</name>
</gene>
<organism evidence="1 2">
    <name type="scientific">Escherichia coli O81 (strain ED1a)</name>
    <dbReference type="NCBI Taxonomy" id="585397"/>
    <lineage>
        <taxon>Bacteria</taxon>
        <taxon>Pseudomonadati</taxon>
        <taxon>Pseudomonadota</taxon>
        <taxon>Gammaproteobacteria</taxon>
        <taxon>Enterobacterales</taxon>
        <taxon>Enterobacteriaceae</taxon>
        <taxon>Escherichia</taxon>
    </lineage>
</organism>
<dbReference type="HOGENOM" id="CLU_2878665_0_0_6"/>
<reference evidence="2" key="1">
    <citation type="journal article" date="2009" name="PLoS Genet.">
        <title>Organised genome dynamics in the Escherichia coli species results in highly diverse adaptive paths.</title>
        <authorList>
            <person name="Touchon M."/>
            <person name="Hoede C."/>
            <person name="Tenaillon O."/>
            <person name="Barbe V."/>
            <person name="Baeriswyl S."/>
            <person name="Bidet P."/>
            <person name="Bingen E."/>
            <person name="Bonacorsi S."/>
            <person name="Bouchier C."/>
            <person name="Bouvet O."/>
            <person name="Calteau A."/>
            <person name="Chiapello H."/>
            <person name="Clermont O."/>
            <person name="Cruveiller S."/>
            <person name="Danchin A."/>
            <person name="Diard M."/>
            <person name="Dossat C."/>
            <person name="Karoui M.E."/>
            <person name="Frapy E."/>
            <person name="Garry L."/>
            <person name="Ghigo J.M."/>
            <person name="Gilles A.M."/>
            <person name="Johnson J."/>
            <person name="Le Bouguenec C."/>
            <person name="Lescat M."/>
            <person name="Mangenot S."/>
            <person name="Martinez-Jehanne V."/>
            <person name="Matic I."/>
            <person name="Nassif X."/>
            <person name="Oztas S."/>
            <person name="Petit M.A."/>
            <person name="Pichon C."/>
            <person name="Rouy Z."/>
            <person name="Ruf C.S."/>
            <person name="Schneider D."/>
            <person name="Tourret J."/>
            <person name="Vacherie B."/>
            <person name="Vallenet D."/>
            <person name="Medigue C."/>
            <person name="Rocha E.P.C."/>
            <person name="Denamur E."/>
        </authorList>
    </citation>
    <scope>NUCLEOTIDE SEQUENCE [LARGE SCALE GENOMIC DNA]</scope>
    <source>
        <strain evidence="2">ED1a</strain>
    </source>
</reference>
<evidence type="ECO:0000313" key="2">
    <source>
        <dbReference type="Proteomes" id="UP000000748"/>
    </source>
</evidence>
<dbReference type="Proteomes" id="UP000000748">
    <property type="component" value="Chromosome"/>
</dbReference>
<proteinExistence type="predicted"/>
<accession>B7MPW8</accession>